<sequence length="248" mass="27970">MKVEVKSLKVDLDEVLILEGVNLKVKEGEFFGIVGKNGSGKTTLLRTLAKFYPKEGSIYIDGRELEDIKLDELARIVGVVPQEFELNVNFTVEQFVALGRIPYIRIFESEKDREVVNRVIDSLKCPKNRIVRTLSGGEKQKVLIAKALAQEPKVLLLDEPTSHLDIKHQIEIVKILKSLAKRGLTIIATFHDLNLALNFCDRIAIMKDGRVLKVCKPDEVDSDVLREAFEVEVEVVNLNGWKVVIPKV</sequence>
<dbReference type="CDD" id="cd03214">
    <property type="entry name" value="ABC_Iron-Siderophores_B12_Hemin"/>
    <property type="match status" value="1"/>
</dbReference>
<dbReference type="SMART" id="SM00382">
    <property type="entry name" value="AAA"/>
    <property type="match status" value="1"/>
</dbReference>
<dbReference type="AlphaFoldDB" id="D2RER8"/>
<dbReference type="GeneID" id="8740257"/>
<organism evidence="6 7">
    <name type="scientific">Archaeoglobus profundus (strain DSM 5631 / JCM 9629 / NBRC 100127 / Av18)</name>
    <dbReference type="NCBI Taxonomy" id="572546"/>
    <lineage>
        <taxon>Archaea</taxon>
        <taxon>Methanobacteriati</taxon>
        <taxon>Methanobacteriota</taxon>
        <taxon>Archaeoglobi</taxon>
        <taxon>Archaeoglobales</taxon>
        <taxon>Archaeoglobaceae</taxon>
        <taxon>Archaeoglobus</taxon>
    </lineage>
</organism>
<dbReference type="eggNOG" id="arCOG00199">
    <property type="taxonomic scope" value="Archaea"/>
</dbReference>
<dbReference type="PaxDb" id="572546-Arcpr_1566"/>
<dbReference type="RefSeq" id="WP_012940948.1">
    <property type="nucleotide sequence ID" value="NC_013741.1"/>
</dbReference>
<evidence type="ECO:0000256" key="4">
    <source>
        <dbReference type="ARBA" id="ARBA00022967"/>
    </source>
</evidence>
<dbReference type="InterPro" id="IPR017871">
    <property type="entry name" value="ABC_transporter-like_CS"/>
</dbReference>
<dbReference type="FunFam" id="3.40.50.300:FF:000134">
    <property type="entry name" value="Iron-enterobactin ABC transporter ATP-binding protein"/>
    <property type="match status" value="1"/>
</dbReference>
<dbReference type="PROSITE" id="PS50893">
    <property type="entry name" value="ABC_TRANSPORTER_2"/>
    <property type="match status" value="1"/>
</dbReference>
<evidence type="ECO:0000313" key="7">
    <source>
        <dbReference type="Proteomes" id="UP000001901"/>
    </source>
</evidence>
<dbReference type="GO" id="GO:0016887">
    <property type="term" value="F:ATP hydrolysis activity"/>
    <property type="evidence" value="ECO:0007669"/>
    <property type="project" value="InterPro"/>
</dbReference>
<dbReference type="STRING" id="572546.Arcpr_1566"/>
<accession>D2RER8</accession>
<dbReference type="PANTHER" id="PTHR42794">
    <property type="entry name" value="HEMIN IMPORT ATP-BINDING PROTEIN HMUV"/>
    <property type="match status" value="1"/>
</dbReference>
<proteinExistence type="predicted"/>
<protein>
    <submittedName>
        <fullName evidence="6">ABC transporter related protein</fullName>
    </submittedName>
</protein>
<name>D2RER8_ARCPA</name>
<dbReference type="PROSITE" id="PS00211">
    <property type="entry name" value="ABC_TRANSPORTER_1"/>
    <property type="match status" value="1"/>
</dbReference>
<keyword evidence="4" id="KW-1278">Translocase</keyword>
<gene>
    <name evidence="6" type="ordered locus">Arcpr_1566</name>
</gene>
<dbReference type="OrthoDB" id="24644at2157"/>
<dbReference type="PANTHER" id="PTHR42794:SF1">
    <property type="entry name" value="HEMIN IMPORT ATP-BINDING PROTEIN HMUV"/>
    <property type="match status" value="1"/>
</dbReference>
<evidence type="ECO:0000313" key="6">
    <source>
        <dbReference type="EMBL" id="ADB58612.1"/>
    </source>
</evidence>
<dbReference type="InterPro" id="IPR003593">
    <property type="entry name" value="AAA+_ATPase"/>
</dbReference>
<dbReference type="Proteomes" id="UP000001901">
    <property type="component" value="Chromosome"/>
</dbReference>
<dbReference type="SUPFAM" id="SSF52540">
    <property type="entry name" value="P-loop containing nucleoside triphosphate hydrolases"/>
    <property type="match status" value="1"/>
</dbReference>
<dbReference type="GO" id="GO:0005524">
    <property type="term" value="F:ATP binding"/>
    <property type="evidence" value="ECO:0007669"/>
    <property type="project" value="UniProtKB-KW"/>
</dbReference>
<keyword evidence="3" id="KW-0067">ATP-binding</keyword>
<evidence type="ECO:0000256" key="1">
    <source>
        <dbReference type="ARBA" id="ARBA00022448"/>
    </source>
</evidence>
<keyword evidence="1" id="KW-0813">Transport</keyword>
<dbReference type="InterPro" id="IPR027417">
    <property type="entry name" value="P-loop_NTPase"/>
</dbReference>
<keyword evidence="2" id="KW-0547">Nucleotide-binding</keyword>
<dbReference type="Pfam" id="PF00005">
    <property type="entry name" value="ABC_tran"/>
    <property type="match status" value="1"/>
</dbReference>
<feature type="domain" description="ABC transporter" evidence="5">
    <location>
        <begin position="3"/>
        <end position="233"/>
    </location>
</feature>
<dbReference type="InterPro" id="IPR003439">
    <property type="entry name" value="ABC_transporter-like_ATP-bd"/>
</dbReference>
<dbReference type="EMBL" id="CP001857">
    <property type="protein sequence ID" value="ADB58612.1"/>
    <property type="molecule type" value="Genomic_DNA"/>
</dbReference>
<dbReference type="Gene3D" id="3.40.50.300">
    <property type="entry name" value="P-loop containing nucleotide triphosphate hydrolases"/>
    <property type="match status" value="1"/>
</dbReference>
<reference evidence="6 7" key="1">
    <citation type="journal article" date="2010" name="Stand. Genomic Sci.">
        <title>Complete genome sequence of Archaeoglobus profundus type strain (AV18).</title>
        <authorList>
            <person name="von Jan M."/>
            <person name="Lapidus A."/>
            <person name="Del Rio T.G."/>
            <person name="Copeland A."/>
            <person name="Tice H."/>
            <person name="Cheng J.F."/>
            <person name="Lucas S."/>
            <person name="Chen F."/>
            <person name="Nolan M."/>
            <person name="Goodwin L."/>
            <person name="Han C."/>
            <person name="Pitluck S."/>
            <person name="Liolios K."/>
            <person name="Ivanova N."/>
            <person name="Mavromatis K."/>
            <person name="Ovchinnikova G."/>
            <person name="Chertkov O."/>
            <person name="Pati A."/>
            <person name="Chen A."/>
            <person name="Palaniappan K."/>
            <person name="Land M."/>
            <person name="Hauser L."/>
            <person name="Chang Y.J."/>
            <person name="Jeffries C.D."/>
            <person name="Saunders E."/>
            <person name="Brettin T."/>
            <person name="Detter J.C."/>
            <person name="Chain P."/>
            <person name="Eichinger K."/>
            <person name="Huber H."/>
            <person name="Spring S."/>
            <person name="Rohde M."/>
            <person name="Goker M."/>
            <person name="Wirth R."/>
            <person name="Woyke T."/>
            <person name="Bristow J."/>
            <person name="Eisen J.A."/>
            <person name="Markowitz V."/>
            <person name="Hugenholtz P."/>
            <person name="Kyrpides N.C."/>
            <person name="Klenk H.P."/>
        </authorList>
    </citation>
    <scope>NUCLEOTIDE SEQUENCE [LARGE SCALE GENOMIC DNA]</scope>
    <source>
        <strain evidence="7">DSM 5631 / JCM 9629 / NBRC 100127 / Av18</strain>
    </source>
</reference>
<dbReference type="KEGG" id="apo:Arcpr_1566"/>
<evidence type="ECO:0000256" key="3">
    <source>
        <dbReference type="ARBA" id="ARBA00022840"/>
    </source>
</evidence>
<evidence type="ECO:0000259" key="5">
    <source>
        <dbReference type="PROSITE" id="PS50893"/>
    </source>
</evidence>
<evidence type="ECO:0000256" key="2">
    <source>
        <dbReference type="ARBA" id="ARBA00022741"/>
    </source>
</evidence>
<dbReference type="HOGENOM" id="CLU_000604_1_11_2"/>
<keyword evidence="7" id="KW-1185">Reference proteome</keyword>